<evidence type="ECO:0000313" key="1">
    <source>
        <dbReference type="EMBL" id="CAA7025695.1"/>
    </source>
</evidence>
<dbReference type="EMBL" id="CACVBM020001032">
    <property type="protein sequence ID" value="CAA7025695.1"/>
    <property type="molecule type" value="Genomic_DNA"/>
</dbReference>
<evidence type="ECO:0000313" key="2">
    <source>
        <dbReference type="Proteomes" id="UP000467841"/>
    </source>
</evidence>
<keyword evidence="2" id="KW-1185">Reference proteome</keyword>
<sequence>MTQFTLIPNHNLIPSITVFEYKNLHPHPLSLISAFVWPPSPTVAIVHGKSLDSSSLAPLSFPASMSSILRCCWNSSKAIRLCIAAKGGNIHGYDVFVPENNTLFYSRSEFMFDPVKWPRNQVMKIFVALRKHTVP</sequence>
<comment type="caution">
    <text evidence="1">The sequence shown here is derived from an EMBL/GenBank/DDBJ whole genome shotgun (WGS) entry which is preliminary data.</text>
</comment>
<reference evidence="1" key="1">
    <citation type="submission" date="2020-01" db="EMBL/GenBank/DDBJ databases">
        <authorList>
            <person name="Mishra B."/>
        </authorList>
    </citation>
    <scope>NUCLEOTIDE SEQUENCE [LARGE SCALE GENOMIC DNA]</scope>
</reference>
<protein>
    <submittedName>
        <fullName evidence="1">Uncharacterized protein</fullName>
    </submittedName>
</protein>
<gene>
    <name evidence="1" type="ORF">MERR_LOCUS12930</name>
</gene>
<name>A0A6D2IIC6_9BRAS</name>
<dbReference type="AlphaFoldDB" id="A0A6D2IIC6"/>
<dbReference type="Proteomes" id="UP000467841">
    <property type="component" value="Unassembled WGS sequence"/>
</dbReference>
<accession>A0A6D2IIC6</accession>
<organism evidence="1 2">
    <name type="scientific">Microthlaspi erraticum</name>
    <dbReference type="NCBI Taxonomy" id="1685480"/>
    <lineage>
        <taxon>Eukaryota</taxon>
        <taxon>Viridiplantae</taxon>
        <taxon>Streptophyta</taxon>
        <taxon>Embryophyta</taxon>
        <taxon>Tracheophyta</taxon>
        <taxon>Spermatophyta</taxon>
        <taxon>Magnoliopsida</taxon>
        <taxon>eudicotyledons</taxon>
        <taxon>Gunneridae</taxon>
        <taxon>Pentapetalae</taxon>
        <taxon>rosids</taxon>
        <taxon>malvids</taxon>
        <taxon>Brassicales</taxon>
        <taxon>Brassicaceae</taxon>
        <taxon>Coluteocarpeae</taxon>
        <taxon>Microthlaspi</taxon>
    </lineage>
</organism>
<proteinExistence type="predicted"/>
<dbReference type="OrthoDB" id="4239773at2759"/>